<dbReference type="PANTHER" id="PTHR35046:SF9">
    <property type="entry name" value="RNA-DIRECTED DNA POLYMERASE"/>
    <property type="match status" value="1"/>
</dbReference>
<dbReference type="PROSITE" id="PS50158">
    <property type="entry name" value="ZF_CCHC"/>
    <property type="match status" value="1"/>
</dbReference>
<dbReference type="GO" id="GO:0008233">
    <property type="term" value="F:peptidase activity"/>
    <property type="evidence" value="ECO:0007669"/>
    <property type="project" value="UniProtKB-KW"/>
</dbReference>
<evidence type="ECO:0000256" key="1">
    <source>
        <dbReference type="ARBA" id="ARBA00022670"/>
    </source>
</evidence>
<dbReference type="CDD" id="cd00303">
    <property type="entry name" value="retropepsin_like"/>
    <property type="match status" value="1"/>
</dbReference>
<organism evidence="14 15">
    <name type="scientific">Arabidopsis suecica</name>
    <name type="common">Swedish thale-cress</name>
    <name type="synonym">Cardaminopsis suecica</name>
    <dbReference type="NCBI Taxonomy" id="45249"/>
    <lineage>
        <taxon>Eukaryota</taxon>
        <taxon>Viridiplantae</taxon>
        <taxon>Streptophyta</taxon>
        <taxon>Embryophyta</taxon>
        <taxon>Tracheophyta</taxon>
        <taxon>Spermatophyta</taxon>
        <taxon>Magnoliopsida</taxon>
        <taxon>eudicotyledons</taxon>
        <taxon>Gunneridae</taxon>
        <taxon>Pentapetalae</taxon>
        <taxon>rosids</taxon>
        <taxon>malvids</taxon>
        <taxon>Brassicales</taxon>
        <taxon>Brassicaceae</taxon>
        <taxon>Camelineae</taxon>
        <taxon>Arabidopsis</taxon>
    </lineage>
</organism>
<dbReference type="FunFam" id="1.10.340.70:FF:000001">
    <property type="entry name" value="Retrovirus-related Pol polyprotein from transposon gypsy-like Protein"/>
    <property type="match status" value="1"/>
</dbReference>
<dbReference type="InterPro" id="IPR000477">
    <property type="entry name" value="RT_dom"/>
</dbReference>
<dbReference type="GO" id="GO:0015074">
    <property type="term" value="P:DNA integration"/>
    <property type="evidence" value="ECO:0007669"/>
    <property type="project" value="InterPro"/>
</dbReference>
<evidence type="ECO:0000256" key="8">
    <source>
        <dbReference type="PROSITE-ProRule" id="PRU00047"/>
    </source>
</evidence>
<dbReference type="Pfam" id="PF03732">
    <property type="entry name" value="Retrotrans_gag"/>
    <property type="match status" value="1"/>
</dbReference>
<feature type="region of interest" description="Disordered" evidence="10">
    <location>
        <begin position="1776"/>
        <end position="1815"/>
    </location>
</feature>
<feature type="compositionally biased region" description="Low complexity" evidence="10">
    <location>
        <begin position="114"/>
        <end position="123"/>
    </location>
</feature>
<dbReference type="PROSITE" id="PS50994">
    <property type="entry name" value="INTEGRASE"/>
    <property type="match status" value="1"/>
</dbReference>
<dbReference type="InterPro" id="IPR056924">
    <property type="entry name" value="SH3_Tf2-1"/>
</dbReference>
<dbReference type="InterPro" id="IPR041588">
    <property type="entry name" value="Integrase_H2C2"/>
</dbReference>
<feature type="compositionally biased region" description="Polar residues" evidence="10">
    <location>
        <begin position="1782"/>
        <end position="1794"/>
    </location>
</feature>
<evidence type="ECO:0000256" key="6">
    <source>
        <dbReference type="ARBA" id="ARBA00022801"/>
    </source>
</evidence>
<feature type="coiled-coil region" evidence="9">
    <location>
        <begin position="2218"/>
        <end position="2245"/>
    </location>
</feature>
<keyword evidence="8" id="KW-0862">Zinc</keyword>
<dbReference type="OrthoDB" id="1935586at2759"/>
<evidence type="ECO:0000256" key="4">
    <source>
        <dbReference type="ARBA" id="ARBA00022722"/>
    </source>
</evidence>
<dbReference type="FunFam" id="3.10.10.10:FF:000007">
    <property type="entry name" value="Retrovirus-related Pol polyprotein from transposon 17.6-like Protein"/>
    <property type="match status" value="1"/>
</dbReference>
<feature type="region of interest" description="Disordered" evidence="10">
    <location>
        <begin position="402"/>
        <end position="424"/>
    </location>
</feature>
<dbReference type="Pfam" id="PF24626">
    <property type="entry name" value="SH3_Tf2-1"/>
    <property type="match status" value="1"/>
</dbReference>
<keyword evidence="15" id="KW-1185">Reference proteome</keyword>
<evidence type="ECO:0000256" key="10">
    <source>
        <dbReference type="SAM" id="MobiDB-lite"/>
    </source>
</evidence>
<dbReference type="InterPro" id="IPR001878">
    <property type="entry name" value="Znf_CCHC"/>
</dbReference>
<dbReference type="GO" id="GO:0004519">
    <property type="term" value="F:endonuclease activity"/>
    <property type="evidence" value="ECO:0007669"/>
    <property type="project" value="UniProtKB-KW"/>
</dbReference>
<dbReference type="GO" id="GO:0006508">
    <property type="term" value="P:proteolysis"/>
    <property type="evidence" value="ECO:0007669"/>
    <property type="project" value="UniProtKB-KW"/>
</dbReference>
<protein>
    <submittedName>
        <fullName evidence="14">Zinc finger CCHC-type</fullName>
    </submittedName>
</protein>
<evidence type="ECO:0000259" key="13">
    <source>
        <dbReference type="PROSITE" id="PS50994"/>
    </source>
</evidence>
<dbReference type="FunFam" id="3.30.420.10:FF:000032">
    <property type="entry name" value="Retrovirus-related Pol polyprotein from transposon 297-like Protein"/>
    <property type="match status" value="1"/>
</dbReference>
<feature type="region of interest" description="Disordered" evidence="10">
    <location>
        <begin position="209"/>
        <end position="258"/>
    </location>
</feature>
<dbReference type="InterPro" id="IPR005162">
    <property type="entry name" value="Retrotrans_gag_dom"/>
</dbReference>
<feature type="region of interest" description="Disordered" evidence="10">
    <location>
        <begin position="2283"/>
        <end position="2313"/>
    </location>
</feature>
<dbReference type="GO" id="GO:0008270">
    <property type="term" value="F:zinc ion binding"/>
    <property type="evidence" value="ECO:0007669"/>
    <property type="project" value="UniProtKB-KW"/>
</dbReference>
<evidence type="ECO:0000256" key="5">
    <source>
        <dbReference type="ARBA" id="ARBA00022759"/>
    </source>
</evidence>
<evidence type="ECO:0000256" key="9">
    <source>
        <dbReference type="SAM" id="Coils"/>
    </source>
</evidence>
<gene>
    <name evidence="14" type="ORF">ISN44_As10g009540</name>
</gene>
<reference evidence="14 15" key="1">
    <citation type="submission" date="2020-12" db="EMBL/GenBank/DDBJ databases">
        <title>Concerted genomic and epigenomic changes stabilize Arabidopsis allopolyploids.</title>
        <authorList>
            <person name="Chen Z."/>
        </authorList>
    </citation>
    <scope>NUCLEOTIDE SEQUENCE [LARGE SCALE GENOMIC DNA]</scope>
    <source>
        <strain evidence="14">As9502</strain>
        <tissue evidence="14">Leaf</tissue>
    </source>
</reference>
<keyword evidence="2" id="KW-0808">Transferase</keyword>
<feature type="domain" description="Reverse transcriptase" evidence="12">
    <location>
        <begin position="780"/>
        <end position="959"/>
    </location>
</feature>
<dbReference type="FunFam" id="3.30.70.270:FF:000020">
    <property type="entry name" value="Transposon Tf2-6 polyprotein-like Protein"/>
    <property type="match status" value="1"/>
</dbReference>
<dbReference type="InterPro" id="IPR001584">
    <property type="entry name" value="Integrase_cat-core"/>
</dbReference>
<evidence type="ECO:0000313" key="15">
    <source>
        <dbReference type="Proteomes" id="UP000694251"/>
    </source>
</evidence>
<evidence type="ECO:0000259" key="11">
    <source>
        <dbReference type="PROSITE" id="PS50158"/>
    </source>
</evidence>
<dbReference type="PANTHER" id="PTHR35046">
    <property type="entry name" value="ZINC KNUCKLE (CCHC-TYPE) FAMILY PROTEIN"/>
    <property type="match status" value="1"/>
</dbReference>
<keyword evidence="3" id="KW-0548">Nucleotidyltransferase</keyword>
<keyword evidence="9" id="KW-0175">Coiled coil</keyword>
<feature type="domain" description="CCHC-type" evidence="11">
    <location>
        <begin position="460"/>
        <end position="476"/>
    </location>
</feature>
<keyword evidence="4" id="KW-0540">Nuclease</keyword>
<accession>A0A8T1ZWY9</accession>
<sequence>MESLDHGAKEQHVPEDILDHQAGDVIEQDVAPEEHLIEHGAKEHGDEVLGAKEDVAFQVATGPMTRSRTKQLNQAINTLLQHIEGSLKPEACPTTLNQAWKLKGIPQPLEVLFDPSSSSPLDLTRFTPPDPPEQTYSSTLTRPLEYTHQIHSNRPTRVHSPDHSNMSDKDKEESSQAQNNKLLMEALTATLTATLTANMAKMMDERFEANERSNQGRQNRDTRNPSDQEAAHNYYSQSSTRNSHRRRRHHREERALPRDDLAGLKIRIPSFQGTSDPEEYLEWEKKIELVFGCQGYTEERKVKVAPTGFQNYALSCHYYRELLNRLRNLVQGSRSVKEYYKEMETLMLRADIQEDEEAKMSRFMGGLNRDIIDRVEVQHYVELEELLHKAIMFEKQLKRRSSKPSFGLGKPSFGLGKPSYQKDERSRFQRDYKPFVKPKVKDQDQKGKGKAVETRTRDIKCFKCHGHGHYASECSNKRIMILKETGEIESADEQQEENSSSEDCEAPSKGELLVAMKALSVIAKTDEQEQRENLFHSRCIVNDKVCSLIIDGGSCTNVASETMVEKLGLKVMKHPKPYKLQWLNEDGEMSVNRQVKVPLSIGKYEDEILCDILPMDASHILLGRPWQSDRRVMHDGFTNRQIFEFKGRKTILAPMTPHEVYLDQLSMKMRRKQKDKSSNLMITESKQKGSDLHSSKLLFVFKETLVSITNPEQAIPSKIKFLLQDYTDVFPEENPQGLPPIRGIEHQIDFVPGASLPNRPAYRTNPVETKELEKQVTELMERGHIRESMSPCAVPVLLVPKKDRSWRMCVDCRAINNITVKYRHPIPRLDDMLDELHGSSIFSKVDLKSGYHQIRMKEGDEWKTAFKTKQGLYEWLVMPFGLTNAPSTFMRLMNHVLRAYIGHFVVVYFDDILVYSKSLEEHVDHLKMVLEVLRKEKLYANLKKCTFGTDNLVFLGFVVSTDGVKVDEEKVKAIREWPSPKSVGEVRSFHGLAGFYRRFVKDFSTLAAPLTEVIKKNVGFKWEQAQEDAFQALKQKLTNAPVLSLPDFIKTFEIECDASGVGIGAVLMQDKKPIAYFSEKLGGATLNYPTYDKELYALVRALQTWQHYLWPKEFVIHTDHESLKHLKGQQKLNKRHARWVEFIEPFPYVIKYKKGKDNVVADALSWRYVLLSSLDAKLLGFEHIKSLYANDSDFEKIYSSCEKFAFGKYYRHDGFLFYDNRLCIPNSSLRELFVREAHGGGLMGHFGVSKTLKVMQDHFHWPHMKRVVERMCERCPTCKQAKAKSQPHGLYTPLPIPSHPWNDISMDFVVGLPRTRTGKDSIFVVVDRFSKMAHFIPCHKTDDAMHIANLFFKEIVRLHGMPKTIVSDRDTKFLSYFWKTLWSKLGTKLLFSTTCHPQTDGQTEVVNRTLSTLLCALIKKNLKTWEDCLPHVEFAYNHSMHSASKFSPFQIVYGFNPTTPLDLMPLPLNERVSLDGKKKAELVQQIHEQAKKNIEEKTKQYTKQANKSRKELIFNEGDLVWIHLRKERFPKERKSKLMPRIDGPFKVLKKINNNAYSLDLQGKYNMSNSFNVADLIPFIADNTDLRSNPFQLGEDDVIMESLDHGAKEQHVPEDILDHQAGDVIEQDVAPEEHLIEHGAKEHGDEVLGAKEDVAFQVATGPMTRSRTKQLNQAINTLLQHIEGSLKPEACPTTLNQAWKFKGIPQPLEVLFDPSSSSPLDLTRFTPPDPPEQTYSSTLTRPLEYFGAYLGLNRARRNQHDLGARLGIELERNEVVQDHPGPDSTSWLDFTSSRTPEGATFEESHGPDVVGSTSRRGAMEKEGSVFRCFKTRSGLILPEFDKWRPAIRERYLLHAHHSSRVSFTSFIFCVNLPTDSSFRVHTKCQANSELNDMVEHYEGLLLSQQQEIESWRSKLTTLETDLHSSSGSKQQLEDQIGSLTSELEKIKGELKDQYDQNYQLQNELSGVQGRLHESESSADSLNNQLIELHAKYKAITKLRDSELARSASKARKEVKGRGMELIQGAIRFIQTEKVKSDLESDIKEHESNLILLDQIHDDDFSEVKERSELSSSLAEKKNRLAALPASSFNPQDFAEFFTESPPLSESGLDWAGSNETEGVVLSEVPAASKVIPGDVCTAVNEQGTSSEQVPAKEADGNPTTEMEAEVSADPPLFLSGDGFEPAGVLFPHAVFHFPSREKKEAYDFMDKVVDKHRRLCDERQRLGLKRQTLEARIARVERKVRALESDPFQWEWRNFDSIAEIPRMLRMYLRAKGQVQGPVNAPTEAALVDSEEEDEENDDNPWKRVRNEPEAEGRNDMDFSLRCSESMPDFSRVGMIDEGVPDVPSRRSPPPRGFFRSQIRAPCALISNLPIRDQGTAMAFIEALALQHWKLTLEKKRLRKRINRMQRRLTTVSRDLHILGSHPGEWIELGISDFARIPDCMMPVLDLAGQGVQVFCSPGGFD</sequence>
<evidence type="ECO:0000256" key="7">
    <source>
        <dbReference type="ARBA" id="ARBA00022918"/>
    </source>
</evidence>
<keyword evidence="1" id="KW-0645">Protease</keyword>
<keyword evidence="8" id="KW-0863">Zinc-finger</keyword>
<dbReference type="GO" id="GO:0003964">
    <property type="term" value="F:RNA-directed DNA polymerase activity"/>
    <property type="evidence" value="ECO:0007669"/>
    <property type="project" value="UniProtKB-KW"/>
</dbReference>
<dbReference type="Pfam" id="PF11690">
    <property type="entry name" value="DUF3287"/>
    <property type="match status" value="2"/>
</dbReference>
<dbReference type="Pfam" id="PF17917">
    <property type="entry name" value="RT_RNaseH"/>
    <property type="match status" value="1"/>
</dbReference>
<keyword evidence="7" id="KW-0695">RNA-directed DNA polymerase</keyword>
<feature type="compositionally biased region" description="Basic and acidic residues" evidence="10">
    <location>
        <begin position="159"/>
        <end position="174"/>
    </location>
</feature>
<dbReference type="InterPro" id="IPR021704">
    <property type="entry name" value="DUF3287"/>
</dbReference>
<dbReference type="InterPro" id="IPR041373">
    <property type="entry name" value="RT_RNaseH"/>
</dbReference>
<dbReference type="EMBL" id="JAEFBJ010000010">
    <property type="protein sequence ID" value="KAG7564189.1"/>
    <property type="molecule type" value="Genomic_DNA"/>
</dbReference>
<comment type="caution">
    <text evidence="14">The sequence shown here is derived from an EMBL/GenBank/DDBJ whole genome shotgun (WGS) entry which is preliminary data.</text>
</comment>
<keyword evidence="6" id="KW-0378">Hydrolase</keyword>
<evidence type="ECO:0000313" key="14">
    <source>
        <dbReference type="EMBL" id="KAG7564189.1"/>
    </source>
</evidence>
<dbReference type="Proteomes" id="UP000694251">
    <property type="component" value="Chromosome 10"/>
</dbReference>
<dbReference type="GO" id="GO:0003676">
    <property type="term" value="F:nucleic acid binding"/>
    <property type="evidence" value="ECO:0007669"/>
    <property type="project" value="InterPro"/>
</dbReference>
<evidence type="ECO:0000256" key="3">
    <source>
        <dbReference type="ARBA" id="ARBA00022695"/>
    </source>
</evidence>
<feature type="region of interest" description="Disordered" evidence="10">
    <location>
        <begin position="1714"/>
        <end position="1736"/>
    </location>
</feature>
<dbReference type="Pfam" id="PF17921">
    <property type="entry name" value="Integrase_H2C2"/>
    <property type="match status" value="1"/>
</dbReference>
<dbReference type="CDD" id="cd01647">
    <property type="entry name" value="RT_LTR"/>
    <property type="match status" value="1"/>
</dbReference>
<dbReference type="CDD" id="cd09274">
    <property type="entry name" value="RNase_HI_RT_Ty3"/>
    <property type="match status" value="1"/>
</dbReference>
<keyword evidence="5" id="KW-0255">Endonuclease</keyword>
<evidence type="ECO:0000256" key="2">
    <source>
        <dbReference type="ARBA" id="ARBA00022679"/>
    </source>
</evidence>
<feature type="compositionally biased region" description="Basic and acidic residues" evidence="10">
    <location>
        <begin position="218"/>
        <end position="230"/>
    </location>
</feature>
<dbReference type="PROSITE" id="PS50878">
    <property type="entry name" value="RT_POL"/>
    <property type="match status" value="1"/>
</dbReference>
<feature type="coiled-coil region" evidence="9">
    <location>
        <begin position="1900"/>
        <end position="1990"/>
    </location>
</feature>
<proteinExistence type="predicted"/>
<feature type="region of interest" description="Disordered" evidence="10">
    <location>
        <begin position="114"/>
        <end position="177"/>
    </location>
</feature>
<feature type="coiled-coil region" evidence="9">
    <location>
        <begin position="1477"/>
        <end position="1511"/>
    </location>
</feature>
<feature type="coiled-coil region" evidence="9">
    <location>
        <begin position="2387"/>
        <end position="2414"/>
    </location>
</feature>
<feature type="domain" description="Integrase catalytic" evidence="13">
    <location>
        <begin position="1296"/>
        <end position="1456"/>
    </location>
</feature>
<feature type="compositionally biased region" description="Basic residues" evidence="10">
    <location>
        <begin position="242"/>
        <end position="251"/>
    </location>
</feature>
<name>A0A8T1ZWY9_ARASU</name>
<evidence type="ECO:0000259" key="12">
    <source>
        <dbReference type="PROSITE" id="PS50878"/>
    </source>
</evidence>
<keyword evidence="8" id="KW-0479">Metal-binding</keyword>
<feature type="compositionally biased region" description="Acidic residues" evidence="10">
    <location>
        <begin position="2288"/>
        <end position="2298"/>
    </location>
</feature>
<dbReference type="Pfam" id="PF00078">
    <property type="entry name" value="RVT_1"/>
    <property type="match status" value="1"/>
</dbReference>
<feature type="compositionally biased region" description="Basic and acidic residues" evidence="10">
    <location>
        <begin position="2299"/>
        <end position="2313"/>
    </location>
</feature>